<dbReference type="Pfam" id="PF02782">
    <property type="entry name" value="FGGY_C"/>
    <property type="match status" value="1"/>
</dbReference>
<keyword evidence="6 8" id="KW-0067">ATP-binding</keyword>
<evidence type="ECO:0000313" key="13">
    <source>
        <dbReference type="EMBL" id="MFC0180581.1"/>
    </source>
</evidence>
<feature type="domain" description="Carbohydrate kinase FGGY N-terminal" evidence="11">
    <location>
        <begin position="3"/>
        <end position="252"/>
    </location>
</feature>
<name>A0ABV6CGD0_9GAMM</name>
<dbReference type="Pfam" id="PF00370">
    <property type="entry name" value="FGGY_N"/>
    <property type="match status" value="1"/>
</dbReference>
<keyword evidence="4 8" id="KW-0547">Nucleotide-binding</keyword>
<protein>
    <recommendedName>
        <fullName evidence="8 10">Xylulose kinase</fullName>
        <shortName evidence="8 10">Xylulokinase</shortName>
        <ecNumber evidence="8 10">2.7.1.17</ecNumber>
    </recommendedName>
</protein>
<dbReference type="EMBL" id="JBHLXE010000105">
    <property type="protein sequence ID" value="MFC0180581.1"/>
    <property type="molecule type" value="Genomic_DNA"/>
</dbReference>
<evidence type="ECO:0000256" key="10">
    <source>
        <dbReference type="RuleBase" id="RU364073"/>
    </source>
</evidence>
<dbReference type="InterPro" id="IPR018485">
    <property type="entry name" value="FGGY_C"/>
</dbReference>
<dbReference type="HAMAP" id="MF_02220">
    <property type="entry name" value="XylB"/>
    <property type="match status" value="1"/>
</dbReference>
<evidence type="ECO:0000313" key="14">
    <source>
        <dbReference type="Proteomes" id="UP001589758"/>
    </source>
</evidence>
<feature type="active site" description="Proton acceptor" evidence="8">
    <location>
        <position position="245"/>
    </location>
</feature>
<keyword evidence="7 8" id="KW-0119">Carbohydrate metabolism</keyword>
<dbReference type="NCBIfam" id="TIGR01312">
    <property type="entry name" value="XylB"/>
    <property type="match status" value="1"/>
</dbReference>
<evidence type="ECO:0000256" key="7">
    <source>
        <dbReference type="ARBA" id="ARBA00023277"/>
    </source>
</evidence>
<evidence type="ECO:0000259" key="11">
    <source>
        <dbReference type="Pfam" id="PF00370"/>
    </source>
</evidence>
<dbReference type="PROSITE" id="PS00445">
    <property type="entry name" value="FGGY_KINASES_2"/>
    <property type="match status" value="1"/>
</dbReference>
<feature type="domain" description="Carbohydrate kinase FGGY C-terminal" evidence="12">
    <location>
        <begin position="263"/>
        <end position="443"/>
    </location>
</feature>
<dbReference type="EC" id="2.7.1.17" evidence="8 10"/>
<keyword evidence="3 8" id="KW-0808">Transferase</keyword>
<evidence type="ECO:0000256" key="5">
    <source>
        <dbReference type="ARBA" id="ARBA00022777"/>
    </source>
</evidence>
<keyword evidence="5 8" id="KW-0418">Kinase</keyword>
<proteinExistence type="inferred from homology"/>
<gene>
    <name evidence="8 10 13" type="primary">xylB</name>
    <name evidence="13" type="ORF">ACFFIT_10895</name>
</gene>
<comment type="similarity">
    <text evidence="1 8 9">Belongs to the FGGY kinase family.</text>
</comment>
<dbReference type="CDD" id="cd07809">
    <property type="entry name" value="ASKHA_NBD_FGGY_BaXK-like"/>
    <property type="match status" value="1"/>
</dbReference>
<keyword evidence="2 8" id="KW-0859">Xylose metabolism</keyword>
<dbReference type="Proteomes" id="UP001589758">
    <property type="component" value="Unassembled WGS sequence"/>
</dbReference>
<dbReference type="SUPFAM" id="SSF53067">
    <property type="entry name" value="Actin-like ATPase domain"/>
    <property type="match status" value="2"/>
</dbReference>
<evidence type="ECO:0000256" key="2">
    <source>
        <dbReference type="ARBA" id="ARBA00022629"/>
    </source>
</evidence>
<feature type="binding site" evidence="8">
    <location>
        <begin position="82"/>
        <end position="83"/>
    </location>
    <ligand>
        <name>substrate</name>
    </ligand>
</feature>
<evidence type="ECO:0000256" key="4">
    <source>
        <dbReference type="ARBA" id="ARBA00022741"/>
    </source>
</evidence>
<evidence type="ECO:0000256" key="8">
    <source>
        <dbReference type="HAMAP-Rule" id="MF_02220"/>
    </source>
</evidence>
<dbReference type="InterPro" id="IPR006000">
    <property type="entry name" value="Xylulokinase"/>
</dbReference>
<organism evidence="13 14">
    <name type="scientific">Thorsellia kenyensis</name>
    <dbReference type="NCBI Taxonomy" id="1549888"/>
    <lineage>
        <taxon>Bacteria</taxon>
        <taxon>Pseudomonadati</taxon>
        <taxon>Pseudomonadota</taxon>
        <taxon>Gammaproteobacteria</taxon>
        <taxon>Enterobacterales</taxon>
        <taxon>Thorselliaceae</taxon>
        <taxon>Thorsellia</taxon>
    </lineage>
</organism>
<comment type="catalytic activity">
    <reaction evidence="8 10">
        <text>D-xylulose + ATP = D-xylulose 5-phosphate + ADP + H(+)</text>
        <dbReference type="Rhea" id="RHEA:10964"/>
        <dbReference type="ChEBI" id="CHEBI:15378"/>
        <dbReference type="ChEBI" id="CHEBI:17140"/>
        <dbReference type="ChEBI" id="CHEBI:30616"/>
        <dbReference type="ChEBI" id="CHEBI:57737"/>
        <dbReference type="ChEBI" id="CHEBI:456216"/>
        <dbReference type="EC" id="2.7.1.17"/>
    </reaction>
</comment>
<evidence type="ECO:0000256" key="3">
    <source>
        <dbReference type="ARBA" id="ARBA00022679"/>
    </source>
</evidence>
<dbReference type="Gene3D" id="3.30.420.40">
    <property type="match status" value="2"/>
</dbReference>
<evidence type="ECO:0000256" key="1">
    <source>
        <dbReference type="ARBA" id="ARBA00009156"/>
    </source>
</evidence>
<dbReference type="PANTHER" id="PTHR43095:SF5">
    <property type="entry name" value="XYLULOSE KINASE"/>
    <property type="match status" value="1"/>
</dbReference>
<dbReference type="PANTHER" id="PTHR43095">
    <property type="entry name" value="SUGAR KINASE"/>
    <property type="match status" value="1"/>
</dbReference>
<dbReference type="InterPro" id="IPR043129">
    <property type="entry name" value="ATPase_NBD"/>
</dbReference>
<dbReference type="InterPro" id="IPR018484">
    <property type="entry name" value="FGGY_N"/>
</dbReference>
<dbReference type="RefSeq" id="WP_385877700.1">
    <property type="nucleotide sequence ID" value="NZ_JBHLXE010000105.1"/>
</dbReference>
<dbReference type="InterPro" id="IPR000577">
    <property type="entry name" value="Carb_kinase_FGGY"/>
</dbReference>
<evidence type="ECO:0000256" key="6">
    <source>
        <dbReference type="ARBA" id="ARBA00022840"/>
    </source>
</evidence>
<comment type="function">
    <text evidence="8">Catalyzes the phosphorylation of D-xylulose to D-xylulose 5-phosphate.</text>
</comment>
<evidence type="ECO:0000256" key="9">
    <source>
        <dbReference type="RuleBase" id="RU003733"/>
    </source>
</evidence>
<dbReference type="PIRSF" id="PIRSF000538">
    <property type="entry name" value="GlpK"/>
    <property type="match status" value="1"/>
</dbReference>
<feature type="site" description="Important for activity" evidence="8">
    <location>
        <position position="8"/>
    </location>
</feature>
<comment type="caution">
    <text evidence="13">The sequence shown here is derived from an EMBL/GenBank/DDBJ whole genome shotgun (WGS) entry which is preliminary data.</text>
</comment>
<accession>A0ABV6CGD0</accession>
<dbReference type="GO" id="GO:0004856">
    <property type="term" value="F:D-xylulokinase activity"/>
    <property type="evidence" value="ECO:0007669"/>
    <property type="project" value="UniProtKB-EC"/>
</dbReference>
<evidence type="ECO:0000259" key="12">
    <source>
        <dbReference type="Pfam" id="PF02782"/>
    </source>
</evidence>
<sequence length="503" mass="55135">MTLYLGVDCGTQSTKVLVLDTQNERILGQASAPHQIISDTNGKREQLAEWWTTAFSEAFNEVLTRNKIDSRRIRAIGISGQQHGFVPLDVDGNVIAPVKLWCDTETVIQNELLIECLGGQSSAFKKLGIIPQTGFTVSKILWFKQKYPELWNKLDKILLPHDYLNYWLTGKLSMEFGDASGTGLLNVIDKKWNLEVLATISSEQDVLALLPQLSEAQKVIGTVSAEIAKKFNLDPSTKVSTGGGDNMMAAIGTGNIEPGITTMSLGTSGTIFTYSDTPVVNQSQSIAQFCSSTNGWLPLICTMNVTSATSSIQELFKKDIEQFNSAISSANPGADGITILPFFNGERTPDLPTAKGSIHGIDLTNLSESNLCRAVIESATYGLKYGIELFIREGIQVEEIRLIGGGSKSQIWREIVANVTGKPVVSVINEEAAALGAAIQAVWCDTFDENLNEFNQLKALTDKYVTLDETSRIFPNKELSESYAKLYQNYLKLLKHNFPEVTV</sequence>
<dbReference type="InterPro" id="IPR050406">
    <property type="entry name" value="FGGY_Carb_Kinase"/>
</dbReference>
<dbReference type="InterPro" id="IPR018483">
    <property type="entry name" value="Carb_kinase_FGGY_CS"/>
</dbReference>
<keyword evidence="14" id="KW-1185">Reference proteome</keyword>
<reference evidence="13 14" key="1">
    <citation type="submission" date="2024-09" db="EMBL/GenBank/DDBJ databases">
        <authorList>
            <person name="Sun Q."/>
            <person name="Mori K."/>
        </authorList>
    </citation>
    <scope>NUCLEOTIDE SEQUENCE [LARGE SCALE GENOMIC DNA]</scope>
    <source>
        <strain evidence="13 14">CCM 8545</strain>
    </source>
</reference>